<dbReference type="AlphaFoldDB" id="A0A9P5Z6H9"/>
<feature type="region of interest" description="Disordered" evidence="1">
    <location>
        <begin position="203"/>
        <end position="241"/>
    </location>
</feature>
<organism evidence="3 4">
    <name type="scientific">Pholiota conissans</name>
    <dbReference type="NCBI Taxonomy" id="109636"/>
    <lineage>
        <taxon>Eukaryota</taxon>
        <taxon>Fungi</taxon>
        <taxon>Dikarya</taxon>
        <taxon>Basidiomycota</taxon>
        <taxon>Agaricomycotina</taxon>
        <taxon>Agaricomycetes</taxon>
        <taxon>Agaricomycetidae</taxon>
        <taxon>Agaricales</taxon>
        <taxon>Agaricineae</taxon>
        <taxon>Strophariaceae</taxon>
        <taxon>Pholiota</taxon>
    </lineage>
</organism>
<dbReference type="InterPro" id="IPR036412">
    <property type="entry name" value="HAD-like_sf"/>
</dbReference>
<dbReference type="InterPro" id="IPR052935">
    <property type="entry name" value="Mg2+_PAP"/>
</dbReference>
<feature type="compositionally biased region" description="Polar residues" evidence="1">
    <location>
        <begin position="611"/>
        <end position="638"/>
    </location>
</feature>
<proteinExistence type="predicted"/>
<feature type="compositionally biased region" description="Low complexity" evidence="1">
    <location>
        <begin position="583"/>
        <end position="600"/>
    </location>
</feature>
<dbReference type="Proteomes" id="UP000807469">
    <property type="component" value="Unassembled WGS sequence"/>
</dbReference>
<protein>
    <recommendedName>
        <fullName evidence="2">Phosphatidate phosphatase APP1 catalytic domain-containing protein</fullName>
    </recommendedName>
</protein>
<gene>
    <name evidence="3" type="ORF">BDN70DRAFT_929916</name>
</gene>
<sequence length="778" mass="85726">MSEDMTSSWRYMSSARSHISSLKGYLGTYESTSSWRSARHHVDGHESNARPETSQSWRAWAGQKMRARKTGMYPNGSSNTEMVNVFPGWATRRYPVGAPSNTQDEPKPFELEVFVSGYAISYRSPENASRSQRAFMRLAKGYAYLPKLVESVADVHANTSSLARLTPSTEELLAKVALPPRPTEITDDYDVETLDRTLRLAKTSAEANHSNTSSPSSSIEDLPGSEGAGKSTVPPPGISGYNGSMPIDVIRRLHANLERRLQPFWSSVLPNRTVRLLVFASPHNEQTEYSSSNLGESDDEISSDIERGLLAYQDVTTSADGSFQVKFKVSWEDLCYHPKALHIAFGETITEHDLLIVARLLPSAGVAHNPLEANSLPHEFTPFTSLSRIPITHSPIRVISDVDDTVKLSGILLGARAVFHNVFVKDLKDNIIPGMGEWYTHLWEKGVRFHYVSNGPFEYLPVLNEFFELSKLPVGSIKLKSYTGRSLFSGLLSAPAARKRAGVVDILDSFPDSRFFLIGDTGEQDLELYADLARERPDRILAVFVRDADSTTEPLDDPTGWNAIDDAGTRANGRPLIPRSDSDASTNSFSTLSSSKYNYSGAAGSPLNPANLDSRNTPRSSTNQQREATSSFLSSKLTSEPEDNLATPTPTSYARMESASIPQSHGSHGRHRVIPSIASRVSAKLFTDTPPKPIDPPSIKGSINTGRSSASARSQQSTSSTSSTESNGKRLSDADRKRNELQMRVYRARTQMPGNVYLRIFRDPKECVEAQQILDLEA</sequence>
<accession>A0A9P5Z6H9</accession>
<name>A0A9P5Z6H9_9AGAR</name>
<dbReference type="Pfam" id="PF09949">
    <property type="entry name" value="APP1_cat"/>
    <property type="match status" value="1"/>
</dbReference>
<evidence type="ECO:0000313" key="3">
    <source>
        <dbReference type="EMBL" id="KAF9482532.1"/>
    </source>
</evidence>
<dbReference type="EMBL" id="MU155164">
    <property type="protein sequence ID" value="KAF9482532.1"/>
    <property type="molecule type" value="Genomic_DNA"/>
</dbReference>
<reference evidence="3" key="1">
    <citation type="submission" date="2020-11" db="EMBL/GenBank/DDBJ databases">
        <authorList>
            <consortium name="DOE Joint Genome Institute"/>
            <person name="Ahrendt S."/>
            <person name="Riley R."/>
            <person name="Andreopoulos W."/>
            <person name="Labutti K."/>
            <person name="Pangilinan J."/>
            <person name="Ruiz-Duenas F.J."/>
            <person name="Barrasa J.M."/>
            <person name="Sanchez-Garcia M."/>
            <person name="Camarero S."/>
            <person name="Miyauchi S."/>
            <person name="Serrano A."/>
            <person name="Linde D."/>
            <person name="Babiker R."/>
            <person name="Drula E."/>
            <person name="Ayuso-Fernandez I."/>
            <person name="Pacheco R."/>
            <person name="Padilla G."/>
            <person name="Ferreira P."/>
            <person name="Barriuso J."/>
            <person name="Kellner H."/>
            <person name="Castanera R."/>
            <person name="Alfaro M."/>
            <person name="Ramirez L."/>
            <person name="Pisabarro A.G."/>
            <person name="Kuo A."/>
            <person name="Tritt A."/>
            <person name="Lipzen A."/>
            <person name="He G."/>
            <person name="Yan M."/>
            <person name="Ng V."/>
            <person name="Cullen D."/>
            <person name="Martin F."/>
            <person name="Rosso M.-N."/>
            <person name="Henrissat B."/>
            <person name="Hibbett D."/>
            <person name="Martinez A.T."/>
            <person name="Grigoriev I.V."/>
        </authorList>
    </citation>
    <scope>NUCLEOTIDE SEQUENCE</scope>
    <source>
        <strain evidence="3">CIRM-BRFM 674</strain>
    </source>
</reference>
<evidence type="ECO:0000313" key="4">
    <source>
        <dbReference type="Proteomes" id="UP000807469"/>
    </source>
</evidence>
<dbReference type="GO" id="GO:0008195">
    <property type="term" value="F:phosphatidate phosphatase activity"/>
    <property type="evidence" value="ECO:0007669"/>
    <property type="project" value="InterPro"/>
</dbReference>
<evidence type="ECO:0000259" key="2">
    <source>
        <dbReference type="Pfam" id="PF09949"/>
    </source>
</evidence>
<dbReference type="PANTHER" id="PTHR28208">
    <property type="entry name" value="PHOSPHATIDATE PHOSPHATASE APP1"/>
    <property type="match status" value="1"/>
</dbReference>
<feature type="region of interest" description="Disordered" evidence="1">
    <location>
        <begin position="685"/>
        <end position="740"/>
    </location>
</feature>
<feature type="compositionally biased region" description="Basic and acidic residues" evidence="1">
    <location>
        <begin position="727"/>
        <end position="740"/>
    </location>
</feature>
<dbReference type="GO" id="GO:0030479">
    <property type="term" value="C:actin cortical patch"/>
    <property type="evidence" value="ECO:0007669"/>
    <property type="project" value="TreeGrafter"/>
</dbReference>
<keyword evidence="4" id="KW-1185">Reference proteome</keyword>
<dbReference type="PANTHER" id="PTHR28208:SF3">
    <property type="entry name" value="PHOSPHATIDATE PHOSPHATASE APP1"/>
    <property type="match status" value="1"/>
</dbReference>
<dbReference type="InterPro" id="IPR019236">
    <property type="entry name" value="APP1_cat"/>
</dbReference>
<feature type="region of interest" description="Disordered" evidence="1">
    <location>
        <begin position="551"/>
        <end position="651"/>
    </location>
</feature>
<dbReference type="SUPFAM" id="SSF56784">
    <property type="entry name" value="HAD-like"/>
    <property type="match status" value="1"/>
</dbReference>
<comment type="caution">
    <text evidence="3">The sequence shown here is derived from an EMBL/GenBank/DDBJ whole genome shotgun (WGS) entry which is preliminary data.</text>
</comment>
<evidence type="ECO:0000256" key="1">
    <source>
        <dbReference type="SAM" id="MobiDB-lite"/>
    </source>
</evidence>
<feature type="domain" description="Phosphatidate phosphatase APP1 catalytic" evidence="2">
    <location>
        <begin position="396"/>
        <end position="547"/>
    </location>
</feature>
<dbReference type="OrthoDB" id="2117591at2759"/>
<feature type="compositionally biased region" description="Low complexity" evidence="1">
    <location>
        <begin position="707"/>
        <end position="723"/>
    </location>
</feature>